<name>A0A2U3AGX7_9BACL</name>
<dbReference type="AlphaFoldDB" id="A0A2U3AGX7"/>
<dbReference type="InterPro" id="IPR041916">
    <property type="entry name" value="Anti_sigma_zinc_sf"/>
</dbReference>
<dbReference type="OrthoDB" id="9782842at2"/>
<keyword evidence="5" id="KW-1185">Reference proteome</keyword>
<evidence type="ECO:0000256" key="2">
    <source>
        <dbReference type="ARBA" id="ARBA00024438"/>
    </source>
</evidence>
<dbReference type="Pfam" id="PF13490">
    <property type="entry name" value="zf-HC2"/>
    <property type="match status" value="1"/>
</dbReference>
<gene>
    <name evidence="4" type="ORF">DEX24_15840</name>
</gene>
<dbReference type="Gene3D" id="1.10.10.1320">
    <property type="entry name" value="Anti-sigma factor, zinc-finger domain"/>
    <property type="match status" value="1"/>
</dbReference>
<comment type="similarity">
    <text evidence="1">Belongs to the zinc-associated anti-sigma factor (ZAS) superfamily. Anti-sigma-W factor family.</text>
</comment>
<protein>
    <recommendedName>
        <fullName evidence="2">Anti-sigma-W factor RsiW</fullName>
    </recommendedName>
</protein>
<dbReference type="Proteomes" id="UP000245938">
    <property type="component" value="Unassembled WGS sequence"/>
</dbReference>
<evidence type="ECO:0000313" key="4">
    <source>
        <dbReference type="EMBL" id="PWI23711.1"/>
    </source>
</evidence>
<reference evidence="4 5" key="1">
    <citation type="submission" date="2018-05" db="EMBL/GenBank/DDBJ databases">
        <title>Kurthia sibirica genome sequence.</title>
        <authorList>
            <person name="Maclea K.S."/>
            <person name="Goen A.E."/>
        </authorList>
    </citation>
    <scope>NUCLEOTIDE SEQUENCE [LARGE SCALE GENOMIC DNA]</scope>
    <source>
        <strain evidence="4 5">ATCC 49154</strain>
    </source>
</reference>
<comment type="caution">
    <text evidence="4">The sequence shown here is derived from an EMBL/GenBank/DDBJ whole genome shotgun (WGS) entry which is preliminary data.</text>
</comment>
<sequence>MIACPEKLENYMHDYLDGDISQEHENDMRQHMKSCVNCQRHMNELQHIEQQLMSSHRMHVEVPLGFTQNVMSRLPKPKSRVGAGFWWRKHPLLAAAAIFFIMMSASLLSGMSDSKEFSVSKNNALLVEGSTVTVPENATIKGDLVVKNGDLVVKGKVEGNVTIVNGRYMASTANVTGNIEKIDETFEWLWYSMKDGAKKIFTVE</sequence>
<feature type="domain" description="Putative zinc-finger" evidence="3">
    <location>
        <begin position="9"/>
        <end position="39"/>
    </location>
</feature>
<accession>A0A2U3AGX7</accession>
<evidence type="ECO:0000313" key="5">
    <source>
        <dbReference type="Proteomes" id="UP000245938"/>
    </source>
</evidence>
<dbReference type="InterPro" id="IPR027383">
    <property type="entry name" value="Znf_put"/>
</dbReference>
<dbReference type="RefSeq" id="WP_109307365.1">
    <property type="nucleotide sequence ID" value="NZ_BJUF01000055.1"/>
</dbReference>
<dbReference type="EMBL" id="QFVR01000032">
    <property type="protein sequence ID" value="PWI23711.1"/>
    <property type="molecule type" value="Genomic_DNA"/>
</dbReference>
<evidence type="ECO:0000259" key="3">
    <source>
        <dbReference type="Pfam" id="PF13490"/>
    </source>
</evidence>
<organism evidence="4 5">
    <name type="scientific">Kurthia sibirica</name>
    <dbReference type="NCBI Taxonomy" id="202750"/>
    <lineage>
        <taxon>Bacteria</taxon>
        <taxon>Bacillati</taxon>
        <taxon>Bacillota</taxon>
        <taxon>Bacilli</taxon>
        <taxon>Bacillales</taxon>
        <taxon>Caryophanaceae</taxon>
        <taxon>Kurthia</taxon>
    </lineage>
</organism>
<evidence type="ECO:0000256" key="1">
    <source>
        <dbReference type="ARBA" id="ARBA00024353"/>
    </source>
</evidence>
<proteinExistence type="inferred from homology"/>